<keyword evidence="1" id="KW-0812">Transmembrane</keyword>
<dbReference type="InterPro" id="IPR021359">
    <property type="entry name" value="DUF2812"/>
</dbReference>
<organism evidence="2 3">
    <name type="scientific">Fumia xinanensis</name>
    <dbReference type="NCBI Taxonomy" id="2763659"/>
    <lineage>
        <taxon>Bacteria</taxon>
        <taxon>Bacillati</taxon>
        <taxon>Bacillota</taxon>
        <taxon>Clostridia</taxon>
        <taxon>Eubacteriales</taxon>
        <taxon>Oscillospiraceae</taxon>
        <taxon>Fumia</taxon>
    </lineage>
</organism>
<feature type="transmembrane region" description="Helical" evidence="1">
    <location>
        <begin position="117"/>
        <end position="145"/>
    </location>
</feature>
<gene>
    <name evidence="2" type="ORF">H8710_05590</name>
</gene>
<feature type="transmembrane region" description="Helical" evidence="1">
    <location>
        <begin position="151"/>
        <end position="169"/>
    </location>
</feature>
<dbReference type="RefSeq" id="WP_249294437.1">
    <property type="nucleotide sequence ID" value="NZ_JACRSV010000001.1"/>
</dbReference>
<dbReference type="Proteomes" id="UP000610760">
    <property type="component" value="Unassembled WGS sequence"/>
</dbReference>
<dbReference type="Pfam" id="PF11193">
    <property type="entry name" value="DUF2812"/>
    <property type="match status" value="1"/>
</dbReference>
<reference evidence="2" key="1">
    <citation type="submission" date="2020-08" db="EMBL/GenBank/DDBJ databases">
        <title>Genome public.</title>
        <authorList>
            <person name="Liu C."/>
            <person name="Sun Q."/>
        </authorList>
    </citation>
    <scope>NUCLEOTIDE SEQUENCE</scope>
    <source>
        <strain evidence="2">NSJ-33</strain>
    </source>
</reference>
<keyword evidence="1" id="KW-0472">Membrane</keyword>
<evidence type="ECO:0000256" key="1">
    <source>
        <dbReference type="SAM" id="Phobius"/>
    </source>
</evidence>
<proteinExistence type="predicted"/>
<dbReference type="AlphaFoldDB" id="A0A926I716"/>
<accession>A0A926I716</accession>
<evidence type="ECO:0000313" key="3">
    <source>
        <dbReference type="Proteomes" id="UP000610760"/>
    </source>
</evidence>
<protein>
    <submittedName>
        <fullName evidence="2">DUF2812 domain-containing protein</fullName>
    </submittedName>
</protein>
<sequence>MEKKAVWFSVFRRVVPADYEEWLEKMALQGWNVEKIRQFDSFRMVFHKSEPRRYRYVFDLNAFPKADYRNTYEQFGWEFVGQMASCFVWRKTYTDIRPESFSDTESLVKRNKRVKNAVTAALILFLLGIAVLMAGIVVCGLRGLWEQVMELALEAFLLAFIAGYLWWVTRQIRKNLER</sequence>
<name>A0A926I716_9FIRM</name>
<keyword evidence="1" id="KW-1133">Transmembrane helix</keyword>
<evidence type="ECO:0000313" key="2">
    <source>
        <dbReference type="EMBL" id="MBC8559544.1"/>
    </source>
</evidence>
<keyword evidence="3" id="KW-1185">Reference proteome</keyword>
<comment type="caution">
    <text evidence="2">The sequence shown here is derived from an EMBL/GenBank/DDBJ whole genome shotgun (WGS) entry which is preliminary data.</text>
</comment>
<dbReference type="EMBL" id="JACRSV010000001">
    <property type="protein sequence ID" value="MBC8559544.1"/>
    <property type="molecule type" value="Genomic_DNA"/>
</dbReference>